<evidence type="ECO:0000313" key="2">
    <source>
        <dbReference type="EMBL" id="SCL29468.1"/>
    </source>
</evidence>
<accession>A0A1C6SJ88</accession>
<sequence length="80" mass="8495">MTQVTRVGPSDPARPPPAPHDEHVELGEWGGPHRPAATRRHAQDDPSNAALIRAIASTSAGTTPRWARAVRSAAANTTDR</sequence>
<feature type="region of interest" description="Disordered" evidence="1">
    <location>
        <begin position="59"/>
        <end position="80"/>
    </location>
</feature>
<reference evidence="2 3" key="1">
    <citation type="submission" date="2016-06" db="EMBL/GenBank/DDBJ databases">
        <authorList>
            <person name="Kjaerup R.B."/>
            <person name="Dalgaard T.S."/>
            <person name="Juul-Madsen H.R."/>
        </authorList>
    </citation>
    <scope>NUCLEOTIDE SEQUENCE [LARGE SCALE GENOMIC DNA]</scope>
    <source>
        <strain evidence="2 3">DSM 43818</strain>
    </source>
</reference>
<name>A0A1C6SJ88_9ACTN</name>
<protein>
    <submittedName>
        <fullName evidence="2">Uncharacterized protein</fullName>
    </submittedName>
</protein>
<feature type="region of interest" description="Disordered" evidence="1">
    <location>
        <begin position="1"/>
        <end position="46"/>
    </location>
</feature>
<gene>
    <name evidence="2" type="ORF">GA0070616_3890</name>
</gene>
<organism evidence="2 3">
    <name type="scientific">Micromonospora nigra</name>
    <dbReference type="NCBI Taxonomy" id="145857"/>
    <lineage>
        <taxon>Bacteria</taxon>
        <taxon>Bacillati</taxon>
        <taxon>Actinomycetota</taxon>
        <taxon>Actinomycetes</taxon>
        <taxon>Micromonosporales</taxon>
        <taxon>Micromonosporaceae</taxon>
        <taxon>Micromonospora</taxon>
    </lineage>
</organism>
<keyword evidence="3" id="KW-1185">Reference proteome</keyword>
<evidence type="ECO:0000256" key="1">
    <source>
        <dbReference type="SAM" id="MobiDB-lite"/>
    </source>
</evidence>
<proteinExistence type="predicted"/>
<dbReference type="EMBL" id="FMHT01000003">
    <property type="protein sequence ID" value="SCL29468.1"/>
    <property type="molecule type" value="Genomic_DNA"/>
</dbReference>
<dbReference type="AlphaFoldDB" id="A0A1C6SJ88"/>
<dbReference type="Proteomes" id="UP000199699">
    <property type="component" value="Unassembled WGS sequence"/>
</dbReference>
<dbReference type="STRING" id="145857.GA0070616_3890"/>
<evidence type="ECO:0000313" key="3">
    <source>
        <dbReference type="Proteomes" id="UP000199699"/>
    </source>
</evidence>